<keyword evidence="2" id="KW-1185">Reference proteome</keyword>
<dbReference type="EMBL" id="KX008963">
    <property type="protein sequence ID" value="AOM63530.1"/>
    <property type="molecule type" value="Genomic_DNA"/>
</dbReference>
<accession>A0A1C9C5G5</accession>
<organism evidence="1 2">
    <name type="scientific">Heterosigma akashiwo virus 01</name>
    <name type="common">HaV01</name>
    <dbReference type="NCBI Taxonomy" id="97195"/>
    <lineage>
        <taxon>Viruses</taxon>
        <taxon>Varidnaviria</taxon>
        <taxon>Bamfordvirae</taxon>
        <taxon>Nucleocytoviricota</taxon>
        <taxon>Megaviricetes</taxon>
        <taxon>Algavirales</taxon>
        <taxon>Phycodnaviridae</taxon>
        <taxon>Raphidovirus</taxon>
        <taxon>Raphidovirus japonicum</taxon>
    </lineage>
</organism>
<gene>
    <name evidence="1" type="primary">HaV53_ORF199</name>
</gene>
<dbReference type="Proteomes" id="UP000232488">
    <property type="component" value="Segment"/>
</dbReference>
<organismHost>
    <name type="scientific">Heterosigma akashiwo</name>
    <name type="common">Chromophytic alga</name>
    <name type="synonym">Heterosigma carterae</name>
    <dbReference type="NCBI Taxonomy" id="2829"/>
</organismHost>
<evidence type="ECO:0000313" key="1">
    <source>
        <dbReference type="EMBL" id="AOM63530.1"/>
    </source>
</evidence>
<reference evidence="1 2" key="1">
    <citation type="submission" date="2016-03" db="EMBL/GenBank/DDBJ databases">
        <title>Genome sequences of a Phycodnavirus, Heterosigma akashiwo virus strain 53.</title>
        <authorList>
            <person name="Ueki S."/>
            <person name="Ogura Y."/>
            <person name="Hayashi T."/>
        </authorList>
    </citation>
    <scope>NUCLEOTIDE SEQUENCE [LARGE SCALE GENOMIC DNA]</scope>
    <source>
        <strain evidence="1">HaV53</strain>
    </source>
</reference>
<sequence length="391" mass="44103">MKNTVVFDGRNKIPENEILTLAEHVERETVNTLARDRWLKKKLYMNLKNIYDEIRKIHSKMEKSSKNNDLRIRNVSHKQRHVLDDIARLKDMQAKHHDALRALPDYGNKIRDLQKVRDETRDTIDKIKRYLILSNTQMKVFNTRLQTVERKDQDLLNIKDTLIKMNDELKGTKLDKITASLNELSTKLSTTVKSSEDNADRIIGHMDANALSDITTKINNISNTFLENLSASRAYTENIIKALDELEDKTELVQAKASEIKGQTGTLGNITSLANTISNTQSSIQAQLSKIHPSANVFVGPTTQTPPGDTTGTPGTAYIPISTGTNITPAATTPTTEAVQFFEQFSNKMSDSNKHVDLLSNKNLRETFTSVHLLPNNVIKDIVKILNKNNE</sequence>
<evidence type="ECO:0000313" key="2">
    <source>
        <dbReference type="Proteomes" id="UP000232488"/>
    </source>
</evidence>
<protein>
    <submittedName>
        <fullName evidence="1">Uncharacterized protein</fullName>
    </submittedName>
</protein>
<proteinExistence type="predicted"/>
<dbReference type="GeneID" id="37618580"/>
<dbReference type="KEGG" id="vg:37618580"/>
<name>A0A1C9C5G5_HAV01</name>
<dbReference type="RefSeq" id="YP_009507596.1">
    <property type="nucleotide sequence ID" value="NC_038553.1"/>
</dbReference>